<proteinExistence type="inferred from homology"/>
<feature type="compositionally biased region" description="Low complexity" evidence="4">
    <location>
        <begin position="1246"/>
        <end position="1256"/>
    </location>
</feature>
<accession>A0A9Q0MEZ9</accession>
<evidence type="ECO:0000313" key="6">
    <source>
        <dbReference type="EMBL" id="KAJ6224437.1"/>
    </source>
</evidence>
<feature type="compositionally biased region" description="Polar residues" evidence="4">
    <location>
        <begin position="1117"/>
        <end position="1136"/>
    </location>
</feature>
<dbReference type="GO" id="GO:0006623">
    <property type="term" value="P:protein targeting to vacuole"/>
    <property type="evidence" value="ECO:0007669"/>
    <property type="project" value="TreeGrafter"/>
</dbReference>
<dbReference type="InterPro" id="IPR026847">
    <property type="entry name" value="VPS13"/>
</dbReference>
<organism evidence="6 7">
    <name type="scientific">Blomia tropicalis</name>
    <name type="common">Mite</name>
    <dbReference type="NCBI Taxonomy" id="40697"/>
    <lineage>
        <taxon>Eukaryota</taxon>
        <taxon>Metazoa</taxon>
        <taxon>Ecdysozoa</taxon>
        <taxon>Arthropoda</taxon>
        <taxon>Chelicerata</taxon>
        <taxon>Arachnida</taxon>
        <taxon>Acari</taxon>
        <taxon>Acariformes</taxon>
        <taxon>Sarcoptiformes</taxon>
        <taxon>Astigmata</taxon>
        <taxon>Glycyphagoidea</taxon>
        <taxon>Echimyopodidae</taxon>
        <taxon>Blomia</taxon>
    </lineage>
</organism>
<evidence type="ECO:0000256" key="2">
    <source>
        <dbReference type="ARBA" id="ARBA00022448"/>
    </source>
</evidence>
<feature type="region of interest" description="Disordered" evidence="4">
    <location>
        <begin position="350"/>
        <end position="387"/>
    </location>
</feature>
<feature type="compositionally biased region" description="Polar residues" evidence="4">
    <location>
        <begin position="3320"/>
        <end position="3347"/>
    </location>
</feature>
<feature type="compositionally biased region" description="Basic and acidic residues" evidence="4">
    <location>
        <begin position="1305"/>
        <end position="1314"/>
    </location>
</feature>
<dbReference type="PANTHER" id="PTHR16166">
    <property type="entry name" value="VACUOLAR PROTEIN SORTING-ASSOCIATED PROTEIN VPS13"/>
    <property type="match status" value="1"/>
</dbReference>
<protein>
    <recommendedName>
        <fullName evidence="5">UBA domain-containing protein</fullName>
    </recommendedName>
</protein>
<dbReference type="EMBL" id="JAPWDV010000001">
    <property type="protein sequence ID" value="KAJ6224437.1"/>
    <property type="molecule type" value="Genomic_DNA"/>
</dbReference>
<keyword evidence="7" id="KW-1185">Reference proteome</keyword>
<feature type="compositionally biased region" description="Low complexity" evidence="4">
    <location>
        <begin position="1428"/>
        <end position="1440"/>
    </location>
</feature>
<dbReference type="Pfam" id="PF25036">
    <property type="entry name" value="VPS13_VAB"/>
    <property type="match status" value="1"/>
</dbReference>
<evidence type="ECO:0000313" key="7">
    <source>
        <dbReference type="Proteomes" id="UP001142055"/>
    </source>
</evidence>
<dbReference type="InterPro" id="IPR026854">
    <property type="entry name" value="VPS13_N"/>
</dbReference>
<evidence type="ECO:0000256" key="4">
    <source>
        <dbReference type="SAM" id="MobiDB-lite"/>
    </source>
</evidence>
<keyword evidence="3" id="KW-0445">Lipid transport</keyword>
<reference evidence="6" key="1">
    <citation type="submission" date="2022-12" db="EMBL/GenBank/DDBJ databases">
        <title>Genome assemblies of Blomia tropicalis.</title>
        <authorList>
            <person name="Cui Y."/>
        </authorList>
    </citation>
    <scope>NUCLEOTIDE SEQUENCE</scope>
    <source>
        <tissue evidence="6">Adult mites</tissue>
    </source>
</reference>
<comment type="similarity">
    <text evidence="1">Belongs to the VPS13 family.</text>
</comment>
<evidence type="ECO:0000259" key="5">
    <source>
        <dbReference type="PROSITE" id="PS50030"/>
    </source>
</evidence>
<feature type="compositionally biased region" description="Acidic residues" evidence="4">
    <location>
        <begin position="365"/>
        <end position="382"/>
    </location>
</feature>
<dbReference type="Pfam" id="PF12624">
    <property type="entry name" value="VPS13_N"/>
    <property type="match status" value="1"/>
</dbReference>
<keyword evidence="2" id="KW-0813">Transport</keyword>
<feature type="region of interest" description="Disordered" evidence="4">
    <location>
        <begin position="1375"/>
        <end position="1459"/>
    </location>
</feature>
<feature type="region of interest" description="Disordered" evidence="4">
    <location>
        <begin position="3320"/>
        <end position="3356"/>
    </location>
</feature>
<evidence type="ECO:0000256" key="1">
    <source>
        <dbReference type="ARBA" id="ARBA00006545"/>
    </source>
</evidence>
<gene>
    <name evidence="6" type="ORF">RDWZM_002982</name>
</gene>
<feature type="region of interest" description="Disordered" evidence="4">
    <location>
        <begin position="1241"/>
        <end position="1276"/>
    </location>
</feature>
<dbReference type="GO" id="GO:0007005">
    <property type="term" value="P:mitochondrion organization"/>
    <property type="evidence" value="ECO:0007669"/>
    <property type="project" value="TreeGrafter"/>
</dbReference>
<dbReference type="PROSITE" id="PS50030">
    <property type="entry name" value="UBA"/>
    <property type="match status" value="1"/>
</dbReference>
<dbReference type="InterPro" id="IPR015940">
    <property type="entry name" value="UBA"/>
</dbReference>
<feature type="compositionally biased region" description="Polar residues" evidence="4">
    <location>
        <begin position="897"/>
        <end position="932"/>
    </location>
</feature>
<name>A0A9Q0MEZ9_BLOTA</name>
<feature type="compositionally biased region" description="Low complexity" evidence="4">
    <location>
        <begin position="1020"/>
        <end position="1038"/>
    </location>
</feature>
<feature type="region of interest" description="Disordered" evidence="4">
    <location>
        <begin position="896"/>
        <end position="953"/>
    </location>
</feature>
<feature type="domain" description="UBA" evidence="5">
    <location>
        <begin position="1325"/>
        <end position="1369"/>
    </location>
</feature>
<dbReference type="Proteomes" id="UP001142055">
    <property type="component" value="Chromosome 1"/>
</dbReference>
<feature type="compositionally biased region" description="Polar residues" evidence="4">
    <location>
        <begin position="1411"/>
        <end position="1427"/>
    </location>
</feature>
<comment type="caution">
    <text evidence="6">The sequence shown here is derived from an EMBL/GenBank/DDBJ whole genome shotgun (WGS) entry which is preliminary data.</text>
</comment>
<dbReference type="InterPro" id="IPR009543">
    <property type="entry name" value="VPS13_VAB"/>
</dbReference>
<feature type="region of interest" description="Disordered" evidence="4">
    <location>
        <begin position="1013"/>
        <end position="1038"/>
    </location>
</feature>
<feature type="compositionally biased region" description="Polar residues" evidence="4">
    <location>
        <begin position="1375"/>
        <end position="1385"/>
    </location>
</feature>
<dbReference type="GO" id="GO:0045053">
    <property type="term" value="P:protein retention in Golgi apparatus"/>
    <property type="evidence" value="ECO:0007669"/>
    <property type="project" value="TreeGrafter"/>
</dbReference>
<dbReference type="GO" id="GO:0006869">
    <property type="term" value="P:lipid transport"/>
    <property type="evidence" value="ECO:0007669"/>
    <property type="project" value="UniProtKB-KW"/>
</dbReference>
<sequence length="3416" mass="385916">MLESFAAWILNTYIGDYFGNVNTDQLRMSLHSGEIELERLPLKRDLLKHLGLPLEANTGYIGKISIKFPRWHLFTSEPLVITVEELYLLVKPITNFTYNEEEENRAQHEFKLSQLDMLESRWKALHDDLTEQSSYYSSSYSSWLNYGSSFFTNILLNVHLKIGSVHIRYEDQTTIPGCPFATGVVIRSLSVCSTDENWEPKYVTRDNLSDRNLLFKMIELESFSVYFDTDTTLFNSSSINDRQQLQSLVELMRNNLEQNQNRFGDSVEHCYIIAPVNGKCYLKRNSSEMSLKSCKQPRTVIDVQLEQVPIMMTAIQYKHLLDWSLSFQTSKTLWRYRKWRPMILKKQRLKQSRSRSRTESSDIGDVPDSEVLEDEEDNVEDGEYSRERTPLNDRNCRIGFEPKIWWHFAINANLEEYRQRRQRFNWHFILQRSRDIVAYHQAYLHYLIYPELFTKEMRYLKDRVENELSLDEICSIREIVFNESDRILKEQNRQQQKTNPDQNQMISYEQQQQQQEIQQQAQGQTSSWFLPYIISGLYYNNTITPETPSEEATSQQSEMDLTTQTPVRPFHRRTLSTSSTSSLTEDIFLLRDAVFCQFNFRIRNSSFQLIAFNSDQTNDESATASSTSSGNLLLEFEFTKMKIGVEITNPNAYSCVCHMNQRYRRRQMAVNVNTQPTNILENMSSSAKIIPQKFLTQNELNMLQFNLNFECHNLNLTLLRTDQLIISDNDSQKLATAQLTGGAMAFVFSQSFISIDGKLDSLEVLDLVTQPKVNKHRRVLSIGQKQVNPNQSFDGDITGIDTDQSITGIDSDAYRLLQQSDLEKAFSFSLSRQFVENMLRLNIEMASFSYVHSAVLVHELNLCRECFSDVLEAYFSRSFKERVKAATTEMLRGIVNKSGNDSTNESKDSSSINVGSTGSQTNSPLFRANNNRFGVGSAKNRTTRKQSSNKSQQISPFVDNFKLNIFIRSPVIIFPIVPSSHEVVVFHLGHMLLNNHNQSTDIVVSNTKMSNGYVPTKKYSPNSNQPNPTSSSSSSTSHSYNAEIRDLSVYMLDCTKNIEQFNQSQIENNDPTEMTMQQIYFIDSFGVPILQKTVIEIILEKKVLMFSLEGSVSQKRPLSSRLSTSTQPVQLPNSGKTSTSSISSQDDSILVDGLNLISTVNSIDPFRPPKKFSIRSHFYPEPNSGVGDYYKTKIDYKNNGPKPELVLSVEVSSIDVRLSYNDLLVFMHIVNTLMPDKSTITETSESDLNSTNNNNNSRKDISNVTKTGDNDDQETPNMVELAELFSKEFRRKSRRDSSLNLKRSKSSENVHESDNEQNQSIKLSELDPNEFKLRLDKLQDLGFEYGESLRALAMTGGDVIEAAFMLSSNEGLEHQTIQVSGQSSHHQQKTKPIDATSDPGGILSSDENDNHSQSTFSTERSNSLHQLSTVANSSVSNNSTSGGGGGMTRNRSATKNRSTSNSLLSSLSVIEIRITNGSVRIIDDCNQLDIPLLELGVREFRLLQQQTSPVIEAYAQTNFYCDYYNSHLSGWEPMVEHCQVQFSWKMHQQRCHLKSMLANPIHGGIGSGVVRPQTSKRKLALKIEIKKMFNLNISRTLLDLIDKVRTTWIQDISDFVSMPVTSRSFRHRQPFIPFALKNETGSDVQLLLPANTGRSISFATGKAADLITHCDLCQTIETKAGQIVCFDLIDVLGQKSQQQLQRWSRRSGKTSSVPQKILVKVDGWSATFPVSIEREGTFIRHIVSERYFNQSAILVFEIVLQSSAIKLITVRSSLQVSNRTTKNVELDFVNTAMSDVRTSYIIAPNGLFPVPLKLLYARMQLRPCDLGLGSCRTPINWTHVRKYGEQHCSLQICTPITHTSQASYSNSSPYVVTVLVERNSIGALIESRKTMPSSPISTIPTTNGITNQTPFITTIPSHTITLLPPLQLANRLPYELRFMILNSTTTGTIRSGEDYSVHYISPLETFIVEFSMEHFPKSKPLIITPGATKDYSTYIDMYDTNGRLLVLHASISVISGNQQPCNAMTITIYSPYWIINRSGLPLIFAQEGVYTESAGQSTEHERARSISPLLFSYAEVEAPKYCIMRLGRMTDGVEPRWCNFFLLEKGTFYRRLRVTECLSRSVSMNSFDPITMSPGKAGQHYFQQPATEKIYEFGIDIRNGRDRYSHTKIVTIAPRYQIENLTSYKLEFAQRCMVESSLTQSSGTNDFIANSPVRSSSLKSSHQNYNNYHRSSIDCQQIMPTVMSSATSVISALPKSNMPFHWPATDMPKLLCVRIASFVGCLWSGSFSVGNEPSVSFHLNIRDDSGRSYFIRVEILLQNATYFIVFTDANSLPPPIRVENFSQVPIEFYQSRTTNMLQRTRVRPNSSVPYALDEPTLPSHVTVCAPGGACSTYDLNSFAPGDNLTYDNFYYIAFEETFLSANAAGTFSSATFNVGGSYIADLDDDEQVMLMMLAGPDFSGLEPDSSVNSQMLVLDVPDEIDAFGPDSTKPVVLARKERGKRSQLWRIDMHNRIIHEGSSPPLEPGIDLGFAEIKLNSRHRHDQYSSLLVLDIADQLPPNANGSIPLIIRKLNHERTQTQTWQFTEDGRLRCAKHEHLFVQPNSFDSDNTVVFRSGTPACLLPGPLTSQTIIGSTEALSIPKAQAIMKQKMRKGSGVLNVSIMADGPSRVLRIKDQQMSANGRHLHLIQHYSYGSPITLGQFGVERSHHETSSAESFLVRMLKQTELELNLHIDSIGISVISKRNEELVYLFVQRILLETILNPTECRLHCMAQNFQVDNQLRNCEKEIVLQVGNLPESSTPNLPNVGQSSIQLVNGNSQQQYPAITFNAHKLFIPNVETNVFKSLQVSINDLIVNIEELLLLKLLEFINYDPVDSEMDEISSAHAGGVSNTNSDLMYHANRNVSSSLARSVQYYFAYLLVQLSQVKLSVFTSRVSSYLSDLKKKAGIKLIRFEDALIQLRPFHKVYSLMTRRFLQDSIKEHYRSELRSQAAKILGTVDFLGNPVGFLNDMADGFSELFEGNLSGWIMNVTHGISDSTAKFTSVLSESLGSVTMDNRYQEIRRNIKQQSAIGGQRSHLSAGVLGLAHGVFGGITSLITQTYDGAVTVGGVTGLLSGFGKGILGTFAKPAVGMLDFASSAATAVRDSSRKATYSANGPANRIRLPRTLTIDGLVTTYDAIQATWQTRFYNTNDFGTREFGEQFVHVFILADQHFLLLTTERLFFFHSTLKRNDLPDPFELLHEDQLEFPEQFGSKITNCSILQLQILALEQFNQAVHYQMIARDAQRFVRLHGAQQTCLDFSSLPKESLCNFVELRCPTMNSGNSPQHSKYQSYINDQSSRSKRSTSMPATARLNRMSSDEDQPLITVTGIEYPKLLNLCYVYCDQVSTIEKLVSLVNEAKHLQEERKFEVANVDSTK</sequence>
<feature type="compositionally biased region" description="Low complexity" evidence="4">
    <location>
        <begin position="502"/>
        <end position="511"/>
    </location>
</feature>
<feature type="compositionally biased region" description="Low complexity" evidence="4">
    <location>
        <begin position="1448"/>
        <end position="1459"/>
    </location>
</feature>
<feature type="region of interest" description="Disordered" evidence="4">
    <location>
        <begin position="1117"/>
        <end position="1144"/>
    </location>
</feature>
<dbReference type="OMA" id="FNWHFIL"/>
<feature type="region of interest" description="Disordered" evidence="4">
    <location>
        <begin position="491"/>
        <end position="511"/>
    </location>
</feature>
<dbReference type="PANTHER" id="PTHR16166:SF141">
    <property type="entry name" value="INTERMEMBRANE LIPID TRANSFER PROTEIN VPS13D"/>
    <property type="match status" value="1"/>
</dbReference>
<evidence type="ECO:0000256" key="3">
    <source>
        <dbReference type="ARBA" id="ARBA00023055"/>
    </source>
</evidence>
<feature type="region of interest" description="Disordered" evidence="4">
    <location>
        <begin position="1295"/>
        <end position="1323"/>
    </location>
</feature>